<evidence type="ECO:0000313" key="3">
    <source>
        <dbReference type="EMBL" id="MPM53294.1"/>
    </source>
</evidence>
<proteinExistence type="predicted"/>
<dbReference type="PROSITE" id="PS01096">
    <property type="entry name" value="PPIC_PPIASE_1"/>
    <property type="match status" value="1"/>
</dbReference>
<dbReference type="AlphaFoldDB" id="A0A645AUQ1"/>
<dbReference type="Gene3D" id="3.10.50.40">
    <property type="match status" value="2"/>
</dbReference>
<evidence type="ECO:0000259" key="2">
    <source>
        <dbReference type="PROSITE" id="PS50198"/>
    </source>
</evidence>
<dbReference type="EC" id="5.2.1.8" evidence="3"/>
<sequence>MKISVKTAIATLAIILSNIAGIQAQRYEKGLIDKTIALIGNEMIQLSTLEAEVQMMLIQGVTSDKNLRCEILEQMLVQKLFLTQARLDSLQVSPDNVENELNGRMAEILTRLGGEKGVEEYFNKPFFRLKEEWREALTEQYLTQEMRGKVAQSAPPLTPSDVEKYFKTTPEDSLPIIPIQYKYRQIAVYPDKEAAVLSVKERLLEFRERVLKGERFSTLATLYSQDPGSASRGGELGMASRSMYWPAFSDVAITLRDGQVSQIVETPDGFHLIQMIKKEGEMFNARHILLRPEYTAADRTKAFNRLDSIKDLITNDSIRFEMAARRFSQDPKSYINGGLVADKNSGSSYFLKDQLKIEDFNILNQLQVGEISEPFETTDNEGRNGNTIYKIVKLEEIIPSHVANYKDDFNILQDEARNKLAMEAIDKFIKKKRESTFIRIDPLFQNCPFVREGWLK</sequence>
<gene>
    <name evidence="3" type="primary">surA_28</name>
    <name evidence="3" type="ORF">SDC9_100061</name>
</gene>
<organism evidence="3">
    <name type="scientific">bioreactor metagenome</name>
    <dbReference type="NCBI Taxonomy" id="1076179"/>
    <lineage>
        <taxon>unclassified sequences</taxon>
        <taxon>metagenomes</taxon>
        <taxon>ecological metagenomes</taxon>
    </lineage>
</organism>
<dbReference type="InterPro" id="IPR000297">
    <property type="entry name" value="PPIase_PpiC"/>
</dbReference>
<dbReference type="PANTHER" id="PTHR47637:SF1">
    <property type="entry name" value="CHAPERONE SURA"/>
    <property type="match status" value="1"/>
</dbReference>
<keyword evidence="3" id="KW-0413">Isomerase</keyword>
<dbReference type="PANTHER" id="PTHR47637">
    <property type="entry name" value="CHAPERONE SURA"/>
    <property type="match status" value="1"/>
</dbReference>
<protein>
    <submittedName>
        <fullName evidence="3">Chaperone SurA</fullName>
        <ecNumber evidence="3">5.2.1.8</ecNumber>
    </submittedName>
</protein>
<evidence type="ECO:0000256" key="1">
    <source>
        <dbReference type="ARBA" id="ARBA00022729"/>
    </source>
</evidence>
<dbReference type="InterPro" id="IPR027304">
    <property type="entry name" value="Trigger_fact/SurA_dom_sf"/>
</dbReference>
<dbReference type="Pfam" id="PF00639">
    <property type="entry name" value="Rotamase"/>
    <property type="match status" value="2"/>
</dbReference>
<keyword evidence="1" id="KW-0732">Signal</keyword>
<name>A0A645AUQ1_9ZZZZ</name>
<dbReference type="SUPFAM" id="SSF109998">
    <property type="entry name" value="Triger factor/SurA peptide-binding domain-like"/>
    <property type="match status" value="1"/>
</dbReference>
<accession>A0A645AUQ1</accession>
<feature type="domain" description="PpiC" evidence="2">
    <location>
        <begin position="280"/>
        <end position="378"/>
    </location>
</feature>
<reference evidence="3" key="1">
    <citation type="submission" date="2019-08" db="EMBL/GenBank/DDBJ databases">
        <authorList>
            <person name="Kucharzyk K."/>
            <person name="Murdoch R.W."/>
            <person name="Higgins S."/>
            <person name="Loffler F."/>
        </authorList>
    </citation>
    <scope>NUCLEOTIDE SEQUENCE</scope>
</reference>
<dbReference type="InterPro" id="IPR050280">
    <property type="entry name" value="OMP_Chaperone_SurA"/>
</dbReference>
<dbReference type="InterPro" id="IPR046357">
    <property type="entry name" value="PPIase_dom_sf"/>
</dbReference>
<feature type="domain" description="PpiC" evidence="2">
    <location>
        <begin position="178"/>
        <end position="277"/>
    </location>
</feature>
<comment type="caution">
    <text evidence="3">The sequence shown here is derived from an EMBL/GenBank/DDBJ whole genome shotgun (WGS) entry which is preliminary data.</text>
</comment>
<dbReference type="PROSITE" id="PS50198">
    <property type="entry name" value="PPIC_PPIASE_2"/>
    <property type="match status" value="2"/>
</dbReference>
<dbReference type="GO" id="GO:0003755">
    <property type="term" value="F:peptidyl-prolyl cis-trans isomerase activity"/>
    <property type="evidence" value="ECO:0007669"/>
    <property type="project" value="UniProtKB-EC"/>
</dbReference>
<dbReference type="Gene3D" id="1.10.4030.10">
    <property type="entry name" value="Porin chaperone SurA, peptide-binding domain"/>
    <property type="match status" value="1"/>
</dbReference>
<dbReference type="InterPro" id="IPR023058">
    <property type="entry name" value="PPIase_PpiC_CS"/>
</dbReference>
<dbReference type="EMBL" id="VSSQ01014271">
    <property type="protein sequence ID" value="MPM53294.1"/>
    <property type="molecule type" value="Genomic_DNA"/>
</dbReference>
<dbReference type="SUPFAM" id="SSF54534">
    <property type="entry name" value="FKBP-like"/>
    <property type="match status" value="2"/>
</dbReference>